<gene>
    <name evidence="1" type="ORF">C1O66_11025</name>
</gene>
<dbReference type="EMBL" id="POSP01000003">
    <property type="protein sequence ID" value="PND38002.1"/>
    <property type="molecule type" value="Genomic_DNA"/>
</dbReference>
<reference evidence="1 2" key="1">
    <citation type="submission" date="2018-01" db="EMBL/GenBank/DDBJ databases">
        <title>Draft genome sequence of Paucibacter aquatile CR182 isolated from freshwater of the Nakdong River.</title>
        <authorList>
            <person name="Choi A."/>
            <person name="Chung E.J."/>
        </authorList>
    </citation>
    <scope>NUCLEOTIDE SEQUENCE [LARGE SCALE GENOMIC DNA]</scope>
    <source>
        <strain evidence="1 2">CR182</strain>
    </source>
</reference>
<protein>
    <submittedName>
        <fullName evidence="1">Putative baseplate assembly protein</fullName>
    </submittedName>
</protein>
<organism evidence="1 2">
    <name type="scientific">Kinneretia aquatilis</name>
    <dbReference type="NCBI Taxonomy" id="2070761"/>
    <lineage>
        <taxon>Bacteria</taxon>
        <taxon>Pseudomonadati</taxon>
        <taxon>Pseudomonadota</taxon>
        <taxon>Betaproteobacteria</taxon>
        <taxon>Burkholderiales</taxon>
        <taxon>Sphaerotilaceae</taxon>
        <taxon>Roseateles</taxon>
    </lineage>
</organism>
<comment type="caution">
    <text evidence="1">The sequence shown here is derived from an EMBL/GenBank/DDBJ whole genome shotgun (WGS) entry which is preliminary data.</text>
</comment>
<keyword evidence="2" id="KW-1185">Reference proteome</keyword>
<accession>A0A2N8KX78</accession>
<proteinExistence type="predicted"/>
<dbReference type="InterPro" id="IPR011749">
    <property type="entry name" value="CHP02243"/>
</dbReference>
<dbReference type="NCBIfam" id="TIGR02243">
    <property type="entry name" value="putative baseplate assembly protein"/>
    <property type="match status" value="1"/>
</dbReference>
<dbReference type="Proteomes" id="UP000235916">
    <property type="component" value="Unassembled WGS sequence"/>
</dbReference>
<evidence type="ECO:0000313" key="1">
    <source>
        <dbReference type="EMBL" id="PND38002.1"/>
    </source>
</evidence>
<evidence type="ECO:0000313" key="2">
    <source>
        <dbReference type="Proteomes" id="UP000235916"/>
    </source>
</evidence>
<dbReference type="OrthoDB" id="266253at2"/>
<dbReference type="RefSeq" id="WP_102767922.1">
    <property type="nucleotide sequence ID" value="NZ_POSP01000003.1"/>
</dbReference>
<dbReference type="AlphaFoldDB" id="A0A2N8KX78"/>
<name>A0A2N8KX78_9BURK</name>
<sequence length="902" mass="97921">MSAPSSPSNFSGADAQCGCCAGVSVLTPVDAINPPGQRSLSARVGSQARFMESQLALLSQAPALQALSTRERSDPALALLEAWAGVLDVLSFYQERLLNEGFLRTATERRSVLELARAIGYELRPGVAASTYLAFNLETSPGAPLQARIAAGSKTQSIPAQDEKPQVFETLAPLQARAAWNAMPVLSMEAVPPHWGGTTLYLAGQSTRLAPGDALLIIGEERRLQPDNENWDFRRVARVQLVAPENPGVDPQGGYTVVTLDRPLGNHSPTVHPARVQPRCYALRSKAALFGHAAADWRAMPRSLRAAFLGLDDPDDSKVNIQTQPEWPAFRITGVSGDQETVIHLDASYPRITRGSWVVLSRPGYEEVYEVEAVQEDARAAFGLAGKSTRLKLMGEQLYDKFNNALRETSVWGESVELTWAQRPRSGFISGHELSLAGTEPELEAGRWLAFSGHVLAEREENRVLRRRLRTGEHLAAVELARDERSAVFSFSNGDRLLGHLERVSEVVQLLRQDLIEGRSRLLLASDLVHDYLPLTLRINANVVAASHGDSRQMKVQAEVLGSGRGSAAFQRFNLQQKPLTYISAATPSGTESTLELRVDGVRWQEAARISEMGPRDSRYLLRRADDGTVSVIFGDGHHGRRLPSGSMNVQARYRVGIGSEGNLPAGQISLLLERPLGVKEVSNPVPAAGGADPERLEDARRNAPLTVLALDRIVSLRDFEDFAAAFAGIGKAQAVWLWDGEQRLVHLTVVGLDGADIAPSSALYAHLLAAIDQVRPAHQPLRVATGELLRFGLSAGVRLQPAYAAETVFPALRQALAEAFGFQARGYGQSLAGSEVLSVMQRVPGVERVDLDRLRAQPGTSVAGPDGRLRARGARWQGTQILPAQLLLIDLADVRLTELSS</sequence>